<sequence>MKQIIEDIAPYHSIPSPNTFTHYAIEISFCMVHFTALAIHVNYSCFNHNIHAKPKLNNLAMNLLPLFRIAFKGTSTKSTNYAKPIWDHPRNLHTAKVHECITSITSRNICTNHRIPGNQVSDHHFFKQLFCTVDKTQLGIHSNQ</sequence>
<reference evidence="1" key="1">
    <citation type="journal article" date="2013" name="J. Plant Res.">
        <title>Effect of fungi and light on seed germination of three Opuntia species from semiarid lands of central Mexico.</title>
        <authorList>
            <person name="Delgado-Sanchez P."/>
            <person name="Jimenez-Bremont J.F."/>
            <person name="Guerrero-Gonzalez Mde L."/>
            <person name="Flores J."/>
        </authorList>
    </citation>
    <scope>NUCLEOTIDE SEQUENCE</scope>
    <source>
        <tissue evidence="1">Cladode</tissue>
    </source>
</reference>
<evidence type="ECO:0000313" key="1">
    <source>
        <dbReference type="EMBL" id="MBA4623646.1"/>
    </source>
</evidence>
<name>A0A7C9CR07_OPUST</name>
<dbReference type="AlphaFoldDB" id="A0A7C9CR07"/>
<accession>A0A7C9CR07</accession>
<dbReference type="EMBL" id="GISG01043948">
    <property type="protein sequence ID" value="MBA4623646.1"/>
    <property type="molecule type" value="Transcribed_RNA"/>
</dbReference>
<proteinExistence type="predicted"/>
<reference evidence="1" key="2">
    <citation type="submission" date="2020-07" db="EMBL/GenBank/DDBJ databases">
        <authorList>
            <person name="Vera ALvarez R."/>
            <person name="Arias-Moreno D.M."/>
            <person name="Jimenez-Jacinto V."/>
            <person name="Jimenez-Bremont J.F."/>
            <person name="Swaminathan K."/>
            <person name="Moose S.P."/>
            <person name="Guerrero-Gonzalez M.L."/>
            <person name="Marino-Ramirez L."/>
            <person name="Landsman D."/>
            <person name="Rodriguez-Kessler M."/>
            <person name="Delgado-Sanchez P."/>
        </authorList>
    </citation>
    <scope>NUCLEOTIDE SEQUENCE</scope>
    <source>
        <tissue evidence="1">Cladode</tissue>
    </source>
</reference>
<organism evidence="1">
    <name type="scientific">Opuntia streptacantha</name>
    <name type="common">Prickly pear cactus</name>
    <name type="synonym">Opuntia cardona</name>
    <dbReference type="NCBI Taxonomy" id="393608"/>
    <lineage>
        <taxon>Eukaryota</taxon>
        <taxon>Viridiplantae</taxon>
        <taxon>Streptophyta</taxon>
        <taxon>Embryophyta</taxon>
        <taxon>Tracheophyta</taxon>
        <taxon>Spermatophyta</taxon>
        <taxon>Magnoliopsida</taxon>
        <taxon>eudicotyledons</taxon>
        <taxon>Gunneridae</taxon>
        <taxon>Pentapetalae</taxon>
        <taxon>Caryophyllales</taxon>
        <taxon>Cactineae</taxon>
        <taxon>Cactaceae</taxon>
        <taxon>Opuntioideae</taxon>
        <taxon>Opuntia</taxon>
    </lineage>
</organism>
<protein>
    <submittedName>
        <fullName evidence="1">Uncharacterized protein</fullName>
    </submittedName>
</protein>